<keyword evidence="4" id="KW-1185">Reference proteome</keyword>
<protein>
    <submittedName>
        <fullName evidence="3">Uncharacterized protein</fullName>
    </submittedName>
</protein>
<organism evidence="3 4">
    <name type="scientific">Enterococcus termitis</name>
    <dbReference type="NCBI Taxonomy" id="332950"/>
    <lineage>
        <taxon>Bacteria</taxon>
        <taxon>Bacillati</taxon>
        <taxon>Bacillota</taxon>
        <taxon>Bacilli</taxon>
        <taxon>Lactobacillales</taxon>
        <taxon>Enterococcaceae</taxon>
        <taxon>Enterococcus</taxon>
    </lineage>
</organism>
<evidence type="ECO:0000313" key="4">
    <source>
        <dbReference type="Proteomes" id="UP000095094"/>
    </source>
</evidence>
<feature type="transmembrane region" description="Helical" evidence="2">
    <location>
        <begin position="6"/>
        <end position="24"/>
    </location>
</feature>
<evidence type="ECO:0000256" key="1">
    <source>
        <dbReference type="SAM" id="Coils"/>
    </source>
</evidence>
<dbReference type="AlphaFoldDB" id="A0A1E5GB48"/>
<dbReference type="EMBL" id="MIJY01000044">
    <property type="protein sequence ID" value="OEG09934.1"/>
    <property type="molecule type" value="Genomic_DNA"/>
</dbReference>
<proteinExistence type="predicted"/>
<keyword evidence="2" id="KW-1133">Transmembrane helix</keyword>
<accession>A0A1E5GB48</accession>
<name>A0A1E5GB48_9ENTE</name>
<comment type="caution">
    <text evidence="3">The sequence shown here is derived from an EMBL/GenBank/DDBJ whole genome shotgun (WGS) entry which is preliminary data.</text>
</comment>
<keyword evidence="2" id="KW-0472">Membrane</keyword>
<feature type="coiled-coil region" evidence="1">
    <location>
        <begin position="30"/>
        <end position="57"/>
    </location>
</feature>
<gene>
    <name evidence="3" type="ORF">BCR25_10555</name>
</gene>
<dbReference type="OrthoDB" id="2185764at2"/>
<keyword evidence="2" id="KW-0812">Transmembrane</keyword>
<keyword evidence="1" id="KW-0175">Coiled coil</keyword>
<evidence type="ECO:0000256" key="2">
    <source>
        <dbReference type="SAM" id="Phobius"/>
    </source>
</evidence>
<reference evidence="4" key="1">
    <citation type="submission" date="2016-09" db="EMBL/GenBank/DDBJ databases">
        <authorList>
            <person name="Gulvik C.A."/>
        </authorList>
    </citation>
    <scope>NUCLEOTIDE SEQUENCE [LARGE SCALE GENOMIC DNA]</scope>
    <source>
        <strain evidence="4">LMG 8895</strain>
    </source>
</reference>
<evidence type="ECO:0000313" key="3">
    <source>
        <dbReference type="EMBL" id="OEG09934.1"/>
    </source>
</evidence>
<dbReference type="RefSeq" id="WP_069664688.1">
    <property type="nucleotide sequence ID" value="NZ_JBHUJJ010000001.1"/>
</dbReference>
<dbReference type="Proteomes" id="UP000095094">
    <property type="component" value="Unassembled WGS sequence"/>
</dbReference>
<sequence>MDMNLVIVVYFLIVLSTVLTLVMIKDKQVLGNLLEKKDIQQEEITELKLEKIRLKHTIKMQDETIAHMLTTNSLKKDDSVEASVNESADQEWHLDEYKSMSQEYYQL</sequence>